<evidence type="ECO:0000256" key="1">
    <source>
        <dbReference type="SAM" id="Coils"/>
    </source>
</evidence>
<feature type="region of interest" description="Disordered" evidence="2">
    <location>
        <begin position="177"/>
        <end position="237"/>
    </location>
</feature>
<name>A0A6J5S6G4_9CAUD</name>
<evidence type="ECO:0000313" key="4">
    <source>
        <dbReference type="EMBL" id="CAB4204086.1"/>
    </source>
</evidence>
<gene>
    <name evidence="3" type="ORF">UFOVP1112_10</name>
    <name evidence="4" type="ORF">UFOVP1385_31</name>
    <name evidence="5" type="ORF">UFOVP1478_11</name>
</gene>
<feature type="compositionally biased region" description="Low complexity" evidence="2">
    <location>
        <begin position="8"/>
        <end position="24"/>
    </location>
</feature>
<proteinExistence type="predicted"/>
<feature type="coiled-coil region" evidence="1">
    <location>
        <begin position="82"/>
        <end position="116"/>
    </location>
</feature>
<protein>
    <submittedName>
        <fullName evidence="4">Uncharacterized protein</fullName>
    </submittedName>
</protein>
<sequence>MNEEFFEQEQNQVEQTQNENVVANEEAKEAVRSKEYNLRIMRERMESIEKENQEYKRILQQQQQPVEEDEDLNIDDDSFIEAKQYKKHIKNIQKDLKETKKLLEENSKKNAMANAQVLLKSQFNDFDTVVSEENLKKLSDTQPVLYRTLLASSDIYDRGYSAYAMIKNSNIIKNNSQYSDQDKRLEENKAKPRAIGNASPQSGDTPLSKVGDYDRRILTEERKDQLRKQVEEAKRNR</sequence>
<evidence type="ECO:0000313" key="3">
    <source>
        <dbReference type="EMBL" id="CAB4184535.1"/>
    </source>
</evidence>
<reference evidence="4" key="1">
    <citation type="submission" date="2020-05" db="EMBL/GenBank/DDBJ databases">
        <authorList>
            <person name="Chiriac C."/>
            <person name="Salcher M."/>
            <person name="Ghai R."/>
            <person name="Kavagutti S V."/>
        </authorList>
    </citation>
    <scope>NUCLEOTIDE SEQUENCE</scope>
</reference>
<dbReference type="EMBL" id="LR797063">
    <property type="protein sequence ID" value="CAB4184535.1"/>
    <property type="molecule type" value="Genomic_DNA"/>
</dbReference>
<feature type="compositionally biased region" description="Basic and acidic residues" evidence="2">
    <location>
        <begin position="211"/>
        <end position="237"/>
    </location>
</feature>
<evidence type="ECO:0000256" key="2">
    <source>
        <dbReference type="SAM" id="MobiDB-lite"/>
    </source>
</evidence>
<feature type="compositionally biased region" description="Basic and acidic residues" evidence="2">
    <location>
        <begin position="180"/>
        <end position="190"/>
    </location>
</feature>
<accession>A0A6J5S6G4</accession>
<organism evidence="4">
    <name type="scientific">uncultured Caudovirales phage</name>
    <dbReference type="NCBI Taxonomy" id="2100421"/>
    <lineage>
        <taxon>Viruses</taxon>
        <taxon>Duplodnaviria</taxon>
        <taxon>Heunggongvirae</taxon>
        <taxon>Uroviricota</taxon>
        <taxon>Caudoviricetes</taxon>
        <taxon>Peduoviridae</taxon>
        <taxon>Maltschvirus</taxon>
        <taxon>Maltschvirus maltsch</taxon>
    </lineage>
</organism>
<keyword evidence="1" id="KW-0175">Coiled coil</keyword>
<evidence type="ECO:0000313" key="5">
    <source>
        <dbReference type="EMBL" id="CAB4215274.1"/>
    </source>
</evidence>
<dbReference type="EMBL" id="LR797425">
    <property type="protein sequence ID" value="CAB4215274.1"/>
    <property type="molecule type" value="Genomic_DNA"/>
</dbReference>
<feature type="region of interest" description="Disordered" evidence="2">
    <location>
        <begin position="1"/>
        <end position="28"/>
    </location>
</feature>
<dbReference type="EMBL" id="LR797335">
    <property type="protein sequence ID" value="CAB4204086.1"/>
    <property type="molecule type" value="Genomic_DNA"/>
</dbReference>